<keyword evidence="2" id="KW-0732">Signal</keyword>
<comment type="caution">
    <text evidence="3">The sequence shown here is derived from an EMBL/GenBank/DDBJ whole genome shotgun (WGS) entry which is preliminary data.</text>
</comment>
<evidence type="ECO:0000313" key="4">
    <source>
        <dbReference type="Proteomes" id="UP000075320"/>
    </source>
</evidence>
<dbReference type="SUPFAM" id="SSF53300">
    <property type="entry name" value="vWA-like"/>
    <property type="match status" value="1"/>
</dbReference>
<protein>
    <recommendedName>
        <fullName evidence="5">VWFA domain-containing protein</fullName>
    </recommendedName>
</protein>
<name>A0A150WMJ7_BDEBC</name>
<proteinExistence type="predicted"/>
<dbReference type="OrthoDB" id="9342536at2"/>
<feature type="chain" id="PRO_5007573270" description="VWFA domain-containing protein" evidence="2">
    <location>
        <begin position="27"/>
        <end position="382"/>
    </location>
</feature>
<dbReference type="RefSeq" id="WP_061833267.1">
    <property type="nucleotide sequence ID" value="NZ_LUKE01000001.1"/>
</dbReference>
<dbReference type="EMBL" id="LUKE01000001">
    <property type="protein sequence ID" value="KYG65723.1"/>
    <property type="molecule type" value="Genomic_DNA"/>
</dbReference>
<gene>
    <name evidence="3" type="ORF">AZI86_01210</name>
</gene>
<reference evidence="3 4" key="1">
    <citation type="submission" date="2016-03" db="EMBL/GenBank/DDBJ databases">
        <authorList>
            <person name="Ploux O."/>
        </authorList>
    </citation>
    <scope>NUCLEOTIDE SEQUENCE [LARGE SCALE GENOMIC DNA]</scope>
    <source>
        <strain evidence="3 4">R0</strain>
    </source>
</reference>
<evidence type="ECO:0008006" key="5">
    <source>
        <dbReference type="Google" id="ProtNLM"/>
    </source>
</evidence>
<evidence type="ECO:0000256" key="2">
    <source>
        <dbReference type="SAM" id="SignalP"/>
    </source>
</evidence>
<evidence type="ECO:0000256" key="1">
    <source>
        <dbReference type="SAM" id="MobiDB-lite"/>
    </source>
</evidence>
<organism evidence="3 4">
    <name type="scientific">Bdellovibrio bacteriovorus</name>
    <dbReference type="NCBI Taxonomy" id="959"/>
    <lineage>
        <taxon>Bacteria</taxon>
        <taxon>Pseudomonadati</taxon>
        <taxon>Bdellovibrionota</taxon>
        <taxon>Bdellovibrionia</taxon>
        <taxon>Bdellovibrionales</taxon>
        <taxon>Pseudobdellovibrionaceae</taxon>
        <taxon>Bdellovibrio</taxon>
    </lineage>
</organism>
<accession>A0A150WMJ7</accession>
<feature type="region of interest" description="Disordered" evidence="1">
    <location>
        <begin position="41"/>
        <end position="72"/>
    </location>
</feature>
<evidence type="ECO:0000313" key="3">
    <source>
        <dbReference type="EMBL" id="KYG65723.1"/>
    </source>
</evidence>
<dbReference type="AlphaFoldDB" id="A0A150WMJ7"/>
<keyword evidence="4" id="KW-1185">Reference proteome</keyword>
<feature type="signal peptide" evidence="2">
    <location>
        <begin position="1"/>
        <end position="26"/>
    </location>
</feature>
<dbReference type="Proteomes" id="UP000075320">
    <property type="component" value="Unassembled WGS sequence"/>
</dbReference>
<sequence>MKRTFRNSIIVALSLMLMLAFQNCSKAGIQVEDTLQASTADVGAHGSADNNDDGNNNNNGNTEPEIPTEKASQSFSSISKYKALDMVWVIDNSASMTKNVTQTKNNISAFFSSLRQEMDINFTLITKEDATNLNTSFKLSDYTSLGSQINFMVHSYNPMLVAAASTCPIAPEASDVFCNQVKNNSRYNMIYGALNSFFRNDSLKVFVFVTDDDSSSPGKSSMQYNGASGLGYVTESKQVVENDDFITAKGFRQRMASAFGSSSSFKSFGFASLSNSASCRARVSQAYMDLNTQSGGDSFDICAADWSANFDALTSRVSEYAATTYVVSDAKFVSVESVVLGGATLTKGLDYTVNGNVVTLKNSLVQAVGSYQITIHYNRKVQ</sequence>
<dbReference type="InterPro" id="IPR036465">
    <property type="entry name" value="vWFA_dom_sf"/>
</dbReference>
<dbReference type="Gene3D" id="3.40.50.410">
    <property type="entry name" value="von Willebrand factor, type A domain"/>
    <property type="match status" value="1"/>
</dbReference>